<keyword evidence="1" id="KW-0560">Oxidoreductase</keyword>
<dbReference type="InterPro" id="IPR029061">
    <property type="entry name" value="THDP-binding"/>
</dbReference>
<dbReference type="PANTHER" id="PTHR43088">
    <property type="entry name" value="SUBUNIT OF PYRUVATE:FLAVODOXIN OXIDOREDUCTASE-RELATED"/>
    <property type="match status" value="1"/>
</dbReference>
<dbReference type="Pfam" id="PF01855">
    <property type="entry name" value="POR_N"/>
    <property type="match status" value="1"/>
</dbReference>
<evidence type="ECO:0000313" key="4">
    <source>
        <dbReference type="EMBL" id="SDX17069.1"/>
    </source>
</evidence>
<proteinExistence type="predicted"/>
<dbReference type="Gene3D" id="3.40.50.970">
    <property type="match status" value="1"/>
</dbReference>
<dbReference type="STRING" id="762486.SAMN05444411_103261"/>
<gene>
    <name evidence="4" type="ORF">SAMN05444411_103261</name>
</gene>
<dbReference type="SUPFAM" id="SSF52518">
    <property type="entry name" value="Thiamin diphosphate-binding fold (THDP-binding)"/>
    <property type="match status" value="1"/>
</dbReference>
<dbReference type="Pfam" id="PF17147">
    <property type="entry name" value="PFOR_II"/>
    <property type="match status" value="1"/>
</dbReference>
<dbReference type="Proteomes" id="UP000199595">
    <property type="component" value="Unassembled WGS sequence"/>
</dbReference>
<reference evidence="5" key="1">
    <citation type="submission" date="2016-10" db="EMBL/GenBank/DDBJ databases">
        <authorList>
            <person name="Varghese N."/>
            <person name="Submissions S."/>
        </authorList>
    </citation>
    <scope>NUCLEOTIDE SEQUENCE [LARGE SCALE GENOMIC DNA]</scope>
    <source>
        <strain evidence="5">DSM 24956</strain>
    </source>
</reference>
<dbReference type="EMBL" id="FNNJ01000003">
    <property type="protein sequence ID" value="SDX17069.1"/>
    <property type="molecule type" value="Genomic_DNA"/>
</dbReference>
<dbReference type="CDD" id="cd07034">
    <property type="entry name" value="TPP_PYR_PFOR_IOR-alpha_like"/>
    <property type="match status" value="1"/>
</dbReference>
<name>A0A1H2ZK21_9FLAO</name>
<feature type="domain" description="Pyruvate:ferredoxin oxidoreductase core" evidence="3">
    <location>
        <begin position="255"/>
        <end position="349"/>
    </location>
</feature>
<evidence type="ECO:0000259" key="3">
    <source>
        <dbReference type="Pfam" id="PF17147"/>
    </source>
</evidence>
<accession>A0A1H2ZK21</accession>
<dbReference type="InterPro" id="IPR033412">
    <property type="entry name" value="PFOR_II"/>
</dbReference>
<dbReference type="Gene3D" id="3.40.50.920">
    <property type="match status" value="1"/>
</dbReference>
<organism evidence="4 5">
    <name type="scientific">Lutibacter oricola</name>
    <dbReference type="NCBI Taxonomy" id="762486"/>
    <lineage>
        <taxon>Bacteria</taxon>
        <taxon>Pseudomonadati</taxon>
        <taxon>Bacteroidota</taxon>
        <taxon>Flavobacteriia</taxon>
        <taxon>Flavobacteriales</taxon>
        <taxon>Flavobacteriaceae</taxon>
        <taxon>Lutibacter</taxon>
    </lineage>
</organism>
<dbReference type="AlphaFoldDB" id="A0A1H2ZK21"/>
<dbReference type="InterPro" id="IPR002880">
    <property type="entry name" value="Pyrv_Fd/Flavodoxin_OxRdtase_N"/>
</dbReference>
<sequence>MSELKLMKGNEALAEAAIRAGADAYFGYPITPQSEVIEYLMTEQPEKRTGMVVLQAESEVAAINMVYGAASTGKKVMTSSSSPGISLKLEGISYLAGAELPAVIVNVVRGGPGLGTIQPSQADYFQSVKGGGHGDYHLYVLAPSSVQEMADFVEDAFDIAFKYRAPVLILSDGLIGQMMEKVELKDQQERLTDEEVIKRHDSWATTGKTNRERNIITSLDLVSEKMEARVHRLMAKYKKMEEEDLRFEKIMCDDADYLFVAYGSSARIAQKAVELGREKGLKVGLLRPITLFPFPKKQLLDLADQVKGMLSVEMSAGQMVEDVKLAVEHKVPVEHFGRTGGIIHTPEEVLEALEQKIIKENGSIRYHKTRESSIL</sequence>
<dbReference type="RefSeq" id="WP_217633393.1">
    <property type="nucleotide sequence ID" value="NZ_FNNJ01000003.1"/>
</dbReference>
<evidence type="ECO:0000256" key="1">
    <source>
        <dbReference type="ARBA" id="ARBA00023002"/>
    </source>
</evidence>
<evidence type="ECO:0000259" key="2">
    <source>
        <dbReference type="Pfam" id="PF01855"/>
    </source>
</evidence>
<dbReference type="InterPro" id="IPR052368">
    <property type="entry name" value="2-oxoacid_oxidoreductase"/>
</dbReference>
<dbReference type="NCBIfam" id="NF005507">
    <property type="entry name" value="PRK07119.1"/>
    <property type="match status" value="1"/>
</dbReference>
<protein>
    <submittedName>
        <fullName evidence="4">2-oxoglutarate ferredoxin oxidoreductase subunit alpha</fullName>
    </submittedName>
</protein>
<dbReference type="GO" id="GO:0016491">
    <property type="term" value="F:oxidoreductase activity"/>
    <property type="evidence" value="ECO:0007669"/>
    <property type="project" value="UniProtKB-KW"/>
</dbReference>
<dbReference type="InterPro" id="IPR009014">
    <property type="entry name" value="Transketo_C/PFOR_II"/>
</dbReference>
<feature type="domain" description="Pyruvate flavodoxin/ferredoxin oxidoreductase pyrimidine binding" evidence="2">
    <location>
        <begin position="15"/>
        <end position="217"/>
    </location>
</feature>
<dbReference type="SUPFAM" id="SSF52922">
    <property type="entry name" value="TK C-terminal domain-like"/>
    <property type="match status" value="1"/>
</dbReference>
<evidence type="ECO:0000313" key="5">
    <source>
        <dbReference type="Proteomes" id="UP000199595"/>
    </source>
</evidence>
<dbReference type="PANTHER" id="PTHR43088:SF1">
    <property type="entry name" value="SUBUNIT OF PYRUVATE:FLAVODOXIN OXIDOREDUCTASE"/>
    <property type="match status" value="1"/>
</dbReference>
<keyword evidence="5" id="KW-1185">Reference proteome</keyword>